<name>A0A0B2VQP1_TOXCA</name>
<dbReference type="EMBL" id="JPKZ01001173">
    <property type="protein sequence ID" value="KHN83659.1"/>
    <property type="molecule type" value="Genomic_DNA"/>
</dbReference>
<protein>
    <submittedName>
        <fullName evidence="1">Uncharacterized protein</fullName>
    </submittedName>
</protein>
<sequence length="65" mass="7099">MATVMGGGELHAAIRALSYRLKATTLQAFNGAMSRQKVFGEACQSHQRAPVYSPSAWMPRVRVCC</sequence>
<proteinExistence type="predicted"/>
<evidence type="ECO:0000313" key="2">
    <source>
        <dbReference type="Proteomes" id="UP000031036"/>
    </source>
</evidence>
<accession>A0A0B2VQP1</accession>
<dbReference type="Proteomes" id="UP000031036">
    <property type="component" value="Unassembled WGS sequence"/>
</dbReference>
<dbReference type="AlphaFoldDB" id="A0A0B2VQP1"/>
<gene>
    <name evidence="1" type="ORF">Tcan_06399</name>
</gene>
<reference evidence="1 2" key="1">
    <citation type="submission" date="2014-11" db="EMBL/GenBank/DDBJ databases">
        <title>Genetic blueprint of the zoonotic pathogen Toxocara canis.</title>
        <authorList>
            <person name="Zhu X.-Q."/>
            <person name="Korhonen P.K."/>
            <person name="Cai H."/>
            <person name="Young N.D."/>
            <person name="Nejsum P."/>
            <person name="von Samson-Himmelstjerna G."/>
            <person name="Boag P.R."/>
            <person name="Tan P."/>
            <person name="Li Q."/>
            <person name="Min J."/>
            <person name="Yang Y."/>
            <person name="Wang X."/>
            <person name="Fang X."/>
            <person name="Hall R.S."/>
            <person name="Hofmann A."/>
            <person name="Sternberg P.W."/>
            <person name="Jex A.R."/>
            <person name="Gasser R.B."/>
        </authorList>
    </citation>
    <scope>NUCLEOTIDE SEQUENCE [LARGE SCALE GENOMIC DNA]</scope>
    <source>
        <strain evidence="1">PN_DK_2014</strain>
    </source>
</reference>
<keyword evidence="2" id="KW-1185">Reference proteome</keyword>
<evidence type="ECO:0000313" key="1">
    <source>
        <dbReference type="EMBL" id="KHN83659.1"/>
    </source>
</evidence>
<comment type="caution">
    <text evidence="1">The sequence shown here is derived from an EMBL/GenBank/DDBJ whole genome shotgun (WGS) entry which is preliminary data.</text>
</comment>
<organism evidence="1 2">
    <name type="scientific">Toxocara canis</name>
    <name type="common">Canine roundworm</name>
    <dbReference type="NCBI Taxonomy" id="6265"/>
    <lineage>
        <taxon>Eukaryota</taxon>
        <taxon>Metazoa</taxon>
        <taxon>Ecdysozoa</taxon>
        <taxon>Nematoda</taxon>
        <taxon>Chromadorea</taxon>
        <taxon>Rhabditida</taxon>
        <taxon>Spirurina</taxon>
        <taxon>Ascaridomorpha</taxon>
        <taxon>Ascaridoidea</taxon>
        <taxon>Toxocaridae</taxon>
        <taxon>Toxocara</taxon>
    </lineage>
</organism>